<gene>
    <name evidence="2" type="ORF">T459_08450</name>
</gene>
<accession>A0A2G2ZWJ2</accession>
<dbReference type="OMA" id="LEKWLIN"/>
<dbReference type="Pfam" id="PF17921">
    <property type="entry name" value="Integrase_H2C2"/>
    <property type="match status" value="1"/>
</dbReference>
<keyword evidence="3" id="KW-1185">Reference proteome</keyword>
<dbReference type="AlphaFoldDB" id="A0A2G2ZWJ2"/>
<evidence type="ECO:0000313" key="2">
    <source>
        <dbReference type="EMBL" id="PHT86344.1"/>
    </source>
</evidence>
<evidence type="ECO:0000259" key="1">
    <source>
        <dbReference type="Pfam" id="PF17921"/>
    </source>
</evidence>
<feature type="domain" description="Integrase zinc-binding" evidence="1">
    <location>
        <begin position="51"/>
        <end position="106"/>
    </location>
</feature>
<dbReference type="InterPro" id="IPR050951">
    <property type="entry name" value="Retrovirus_Pol_polyprotein"/>
</dbReference>
<dbReference type="Proteomes" id="UP000222542">
    <property type="component" value="Unassembled WGS sequence"/>
</dbReference>
<dbReference type="EMBL" id="AYRZ02000003">
    <property type="protein sequence ID" value="PHT86344.1"/>
    <property type="molecule type" value="Genomic_DNA"/>
</dbReference>
<protein>
    <recommendedName>
        <fullName evidence="1">Integrase zinc-binding domain-containing protein</fullName>
    </recommendedName>
</protein>
<reference evidence="2 3" key="2">
    <citation type="journal article" date="2017" name="Genome Biol.">
        <title>New reference genome sequences of hot pepper reveal the massive evolution of plant disease-resistance genes by retroduplication.</title>
        <authorList>
            <person name="Kim S."/>
            <person name="Park J."/>
            <person name="Yeom S.I."/>
            <person name="Kim Y.M."/>
            <person name="Seo E."/>
            <person name="Kim K.T."/>
            <person name="Kim M.S."/>
            <person name="Lee J.M."/>
            <person name="Cheong K."/>
            <person name="Shin H.S."/>
            <person name="Kim S.B."/>
            <person name="Han K."/>
            <person name="Lee J."/>
            <person name="Park M."/>
            <person name="Lee H.A."/>
            <person name="Lee H.Y."/>
            <person name="Lee Y."/>
            <person name="Oh S."/>
            <person name="Lee J.H."/>
            <person name="Choi E."/>
            <person name="Choi E."/>
            <person name="Lee S.E."/>
            <person name="Jeon J."/>
            <person name="Kim H."/>
            <person name="Choi G."/>
            <person name="Song H."/>
            <person name="Lee J."/>
            <person name="Lee S.C."/>
            <person name="Kwon J.K."/>
            <person name="Lee H.Y."/>
            <person name="Koo N."/>
            <person name="Hong Y."/>
            <person name="Kim R.W."/>
            <person name="Kang W.H."/>
            <person name="Huh J.H."/>
            <person name="Kang B.C."/>
            <person name="Yang T.J."/>
            <person name="Lee Y.H."/>
            <person name="Bennetzen J.L."/>
            <person name="Choi D."/>
        </authorList>
    </citation>
    <scope>NUCLEOTIDE SEQUENCE [LARGE SCALE GENOMIC DNA]</scope>
    <source>
        <strain evidence="3">cv. CM334</strain>
    </source>
</reference>
<evidence type="ECO:0000313" key="3">
    <source>
        <dbReference type="Proteomes" id="UP000222542"/>
    </source>
</evidence>
<dbReference type="FunFam" id="1.10.340.70:FF:000001">
    <property type="entry name" value="Retrovirus-related Pol polyprotein from transposon gypsy-like Protein"/>
    <property type="match status" value="1"/>
</dbReference>
<sequence length="124" mass="14119">MKKVSLSYNLDPITAQLLTELITLPGSKPHYSLSQGVIRYDHRIYVGKGNNLRLKIFQALHLSPLGGHSGQQRTYCRVKGLFYWPNMKVDILQWVSECDTCQKIKIKNVLSPGLYQPLPIPELP</sequence>
<organism evidence="2 3">
    <name type="scientific">Capsicum annuum</name>
    <name type="common">Capsicum pepper</name>
    <dbReference type="NCBI Taxonomy" id="4072"/>
    <lineage>
        <taxon>Eukaryota</taxon>
        <taxon>Viridiplantae</taxon>
        <taxon>Streptophyta</taxon>
        <taxon>Embryophyta</taxon>
        <taxon>Tracheophyta</taxon>
        <taxon>Spermatophyta</taxon>
        <taxon>Magnoliopsida</taxon>
        <taxon>eudicotyledons</taxon>
        <taxon>Gunneridae</taxon>
        <taxon>Pentapetalae</taxon>
        <taxon>asterids</taxon>
        <taxon>lamiids</taxon>
        <taxon>Solanales</taxon>
        <taxon>Solanaceae</taxon>
        <taxon>Solanoideae</taxon>
        <taxon>Capsiceae</taxon>
        <taxon>Capsicum</taxon>
    </lineage>
</organism>
<dbReference type="PANTHER" id="PTHR37984:SF5">
    <property type="entry name" value="PROTEIN NYNRIN-LIKE"/>
    <property type="match status" value="1"/>
</dbReference>
<dbReference type="Gramene" id="PHT86344">
    <property type="protein sequence ID" value="PHT86344"/>
    <property type="gene ID" value="T459_08450"/>
</dbReference>
<dbReference type="STRING" id="4072.A0A2G2ZWJ2"/>
<dbReference type="PANTHER" id="PTHR37984">
    <property type="entry name" value="PROTEIN CBG26694"/>
    <property type="match status" value="1"/>
</dbReference>
<name>A0A2G2ZWJ2_CAPAN</name>
<proteinExistence type="predicted"/>
<reference evidence="2 3" key="1">
    <citation type="journal article" date="2014" name="Nat. Genet.">
        <title>Genome sequence of the hot pepper provides insights into the evolution of pungency in Capsicum species.</title>
        <authorList>
            <person name="Kim S."/>
            <person name="Park M."/>
            <person name="Yeom S.I."/>
            <person name="Kim Y.M."/>
            <person name="Lee J.M."/>
            <person name="Lee H.A."/>
            <person name="Seo E."/>
            <person name="Choi J."/>
            <person name="Cheong K."/>
            <person name="Kim K.T."/>
            <person name="Jung K."/>
            <person name="Lee G.W."/>
            <person name="Oh S.K."/>
            <person name="Bae C."/>
            <person name="Kim S.B."/>
            <person name="Lee H.Y."/>
            <person name="Kim S.Y."/>
            <person name="Kim M.S."/>
            <person name="Kang B.C."/>
            <person name="Jo Y.D."/>
            <person name="Yang H.B."/>
            <person name="Jeong H.J."/>
            <person name="Kang W.H."/>
            <person name="Kwon J.K."/>
            <person name="Shin C."/>
            <person name="Lim J.Y."/>
            <person name="Park J.H."/>
            <person name="Huh J.H."/>
            <person name="Kim J.S."/>
            <person name="Kim B.D."/>
            <person name="Cohen O."/>
            <person name="Paran I."/>
            <person name="Suh M.C."/>
            <person name="Lee S.B."/>
            <person name="Kim Y.K."/>
            <person name="Shin Y."/>
            <person name="Noh S.J."/>
            <person name="Park J."/>
            <person name="Seo Y.S."/>
            <person name="Kwon S.Y."/>
            <person name="Kim H.A."/>
            <person name="Park J.M."/>
            <person name="Kim H.J."/>
            <person name="Choi S.B."/>
            <person name="Bosland P.W."/>
            <person name="Reeves G."/>
            <person name="Jo S.H."/>
            <person name="Lee B.W."/>
            <person name="Cho H.T."/>
            <person name="Choi H.S."/>
            <person name="Lee M.S."/>
            <person name="Yu Y."/>
            <person name="Do Choi Y."/>
            <person name="Park B.S."/>
            <person name="van Deynze A."/>
            <person name="Ashrafi H."/>
            <person name="Hill T."/>
            <person name="Kim W.T."/>
            <person name="Pai H.S."/>
            <person name="Ahn H.K."/>
            <person name="Yeam I."/>
            <person name="Giovannoni J.J."/>
            <person name="Rose J.K."/>
            <person name="Sorensen I."/>
            <person name="Lee S.J."/>
            <person name="Kim R.W."/>
            <person name="Choi I.Y."/>
            <person name="Choi B.S."/>
            <person name="Lim J.S."/>
            <person name="Lee Y.H."/>
            <person name="Choi D."/>
        </authorList>
    </citation>
    <scope>NUCLEOTIDE SEQUENCE [LARGE SCALE GENOMIC DNA]</scope>
    <source>
        <strain evidence="3">cv. CM334</strain>
    </source>
</reference>
<dbReference type="InterPro" id="IPR041588">
    <property type="entry name" value="Integrase_H2C2"/>
</dbReference>
<comment type="caution">
    <text evidence="2">The sequence shown here is derived from an EMBL/GenBank/DDBJ whole genome shotgun (WGS) entry which is preliminary data.</text>
</comment>
<dbReference type="Gene3D" id="1.10.340.70">
    <property type="match status" value="1"/>
</dbReference>